<dbReference type="PIRSF" id="PIRSF001455">
    <property type="entry name" value="DHQ_synth"/>
    <property type="match status" value="1"/>
</dbReference>
<keyword evidence="16" id="KW-0057">Aromatic amino acid biosynthesis</keyword>
<evidence type="ECO:0000259" key="20">
    <source>
        <dbReference type="Pfam" id="PF24621"/>
    </source>
</evidence>
<evidence type="ECO:0000256" key="1">
    <source>
        <dbReference type="ARBA" id="ARBA00001393"/>
    </source>
</evidence>
<sequence length="372" mass="40121">MAARVTTSGGDHPIWVGWGIIEEIGERIKSLFMPPVVYVISDDRVSEHARMVQIALETEAIPAHIFMIPSGESNKNLETVQHVYKWLADRKAERGQMIVAVGGGVVGDLAGFVAATYLRGMPFAQVPTTLLAMMDAAVGGKVAVDLPQGKNLVGAFYQPRFVLSDVKTLSTLPTRELSSGWAEAIKHGLILDKELLSTFEKNIEKLKSLDPEIATQIIRDSVAIKANIVSQDEKETLGIRILLNYGHTIGHAIESATKYTQYLHGEAVSVGMMAAASISRSMGLLGESEVKRQRSVLASFGLPINAYGLNSADILEAMRSDKKTSGGQINWVLLDGIGNAVTNNCVPDDYVTEALDSILADNGEADELGQDC</sequence>
<dbReference type="EC" id="4.2.3.4" evidence="8"/>
<dbReference type="Gene3D" id="1.20.1090.10">
    <property type="entry name" value="Dehydroquinate synthase-like - alpha domain"/>
    <property type="match status" value="1"/>
</dbReference>
<dbReference type="Gene3D" id="3.40.50.1970">
    <property type="match status" value="1"/>
</dbReference>
<evidence type="ECO:0000256" key="11">
    <source>
        <dbReference type="ARBA" id="ARBA00022605"/>
    </source>
</evidence>
<feature type="domain" description="3-dehydroquinate synthase N-terminal" evidence="19">
    <location>
        <begin position="66"/>
        <end position="178"/>
    </location>
</feature>
<dbReference type="CDD" id="cd08195">
    <property type="entry name" value="DHQS"/>
    <property type="match status" value="1"/>
</dbReference>
<protein>
    <recommendedName>
        <fullName evidence="9">3-dehydroquinate synthase</fullName>
        <ecNumber evidence="8">4.2.3.4</ecNumber>
    </recommendedName>
</protein>
<keyword evidence="18" id="KW-0170">Cobalt</keyword>
<accession>A0A381XIK1</accession>
<evidence type="ECO:0000313" key="21">
    <source>
        <dbReference type="EMBL" id="SVA64420.1"/>
    </source>
</evidence>
<evidence type="ECO:0000256" key="2">
    <source>
        <dbReference type="ARBA" id="ARBA00001911"/>
    </source>
</evidence>
<comment type="pathway">
    <text evidence="6">Metabolic intermediate biosynthesis; chorismate biosynthesis; chorismate from D-erythrose 4-phosphate and phosphoenolpyruvate: step 2/7.</text>
</comment>
<evidence type="ECO:0000256" key="3">
    <source>
        <dbReference type="ARBA" id="ARBA00001941"/>
    </source>
</evidence>
<dbReference type="InterPro" id="IPR056179">
    <property type="entry name" value="DHQS_C"/>
</dbReference>
<dbReference type="GO" id="GO:0046872">
    <property type="term" value="F:metal ion binding"/>
    <property type="evidence" value="ECO:0007669"/>
    <property type="project" value="UniProtKB-KW"/>
</dbReference>
<keyword evidence="11" id="KW-0028">Amino-acid biosynthesis</keyword>
<evidence type="ECO:0000256" key="17">
    <source>
        <dbReference type="ARBA" id="ARBA00023239"/>
    </source>
</evidence>
<keyword evidence="12" id="KW-0479">Metal-binding</keyword>
<evidence type="ECO:0000256" key="5">
    <source>
        <dbReference type="ARBA" id="ARBA00004496"/>
    </source>
</evidence>
<comment type="cofactor">
    <cofactor evidence="3">
        <name>Co(2+)</name>
        <dbReference type="ChEBI" id="CHEBI:48828"/>
    </cofactor>
</comment>
<evidence type="ECO:0000256" key="15">
    <source>
        <dbReference type="ARBA" id="ARBA00023027"/>
    </source>
</evidence>
<gene>
    <name evidence="21" type="ORF">METZ01_LOCUS117274</name>
</gene>
<dbReference type="HAMAP" id="MF_00110">
    <property type="entry name" value="DHQ_synthase"/>
    <property type="match status" value="1"/>
</dbReference>
<name>A0A381XIK1_9ZZZZ</name>
<evidence type="ECO:0000256" key="12">
    <source>
        <dbReference type="ARBA" id="ARBA00022723"/>
    </source>
</evidence>
<comment type="cofactor">
    <cofactor evidence="4">
        <name>Zn(2+)</name>
        <dbReference type="ChEBI" id="CHEBI:29105"/>
    </cofactor>
</comment>
<evidence type="ECO:0000256" key="14">
    <source>
        <dbReference type="ARBA" id="ARBA00022833"/>
    </source>
</evidence>
<dbReference type="InterPro" id="IPR016037">
    <property type="entry name" value="DHQ_synth_AroB"/>
</dbReference>
<keyword evidence="14" id="KW-0862">Zinc</keyword>
<evidence type="ECO:0000256" key="9">
    <source>
        <dbReference type="ARBA" id="ARBA00017684"/>
    </source>
</evidence>
<dbReference type="Pfam" id="PF24621">
    <property type="entry name" value="DHQS_C"/>
    <property type="match status" value="1"/>
</dbReference>
<organism evidence="21">
    <name type="scientific">marine metagenome</name>
    <dbReference type="NCBI Taxonomy" id="408172"/>
    <lineage>
        <taxon>unclassified sequences</taxon>
        <taxon>metagenomes</taxon>
        <taxon>ecological metagenomes</taxon>
    </lineage>
</organism>
<dbReference type="GO" id="GO:0003856">
    <property type="term" value="F:3-dehydroquinate synthase activity"/>
    <property type="evidence" value="ECO:0007669"/>
    <property type="project" value="UniProtKB-EC"/>
</dbReference>
<dbReference type="GO" id="GO:0000166">
    <property type="term" value="F:nucleotide binding"/>
    <property type="evidence" value="ECO:0007669"/>
    <property type="project" value="UniProtKB-KW"/>
</dbReference>
<dbReference type="EMBL" id="UINC01015267">
    <property type="protein sequence ID" value="SVA64420.1"/>
    <property type="molecule type" value="Genomic_DNA"/>
</dbReference>
<dbReference type="PANTHER" id="PTHR43622">
    <property type="entry name" value="3-DEHYDROQUINATE SYNTHASE"/>
    <property type="match status" value="1"/>
</dbReference>
<evidence type="ECO:0000256" key="7">
    <source>
        <dbReference type="ARBA" id="ARBA00005412"/>
    </source>
</evidence>
<comment type="similarity">
    <text evidence="7">Belongs to the sugar phosphate cyclases superfamily. Dehydroquinate synthase family.</text>
</comment>
<proteinExistence type="inferred from homology"/>
<evidence type="ECO:0000256" key="4">
    <source>
        <dbReference type="ARBA" id="ARBA00001947"/>
    </source>
</evidence>
<evidence type="ECO:0000256" key="6">
    <source>
        <dbReference type="ARBA" id="ARBA00004661"/>
    </source>
</evidence>
<comment type="subcellular location">
    <subcellularLocation>
        <location evidence="5">Cytoplasm</location>
    </subcellularLocation>
</comment>
<evidence type="ECO:0000256" key="18">
    <source>
        <dbReference type="ARBA" id="ARBA00023285"/>
    </source>
</evidence>
<evidence type="ECO:0000256" key="13">
    <source>
        <dbReference type="ARBA" id="ARBA00022741"/>
    </source>
</evidence>
<comment type="cofactor">
    <cofactor evidence="2">
        <name>NAD(+)</name>
        <dbReference type="ChEBI" id="CHEBI:57540"/>
    </cofactor>
</comment>
<dbReference type="PANTHER" id="PTHR43622:SF7">
    <property type="entry name" value="3-DEHYDROQUINATE SYNTHASE, CHLOROPLASTIC"/>
    <property type="match status" value="1"/>
</dbReference>
<dbReference type="GO" id="GO:0009073">
    <property type="term" value="P:aromatic amino acid family biosynthetic process"/>
    <property type="evidence" value="ECO:0007669"/>
    <property type="project" value="UniProtKB-KW"/>
</dbReference>
<dbReference type="InterPro" id="IPR030960">
    <property type="entry name" value="DHQS/DOIS_N"/>
</dbReference>
<dbReference type="AlphaFoldDB" id="A0A381XIK1"/>
<keyword evidence="13" id="KW-0547">Nucleotide-binding</keyword>
<keyword evidence="15" id="KW-0520">NAD</keyword>
<dbReference type="Pfam" id="PF01761">
    <property type="entry name" value="DHQ_synthase"/>
    <property type="match status" value="1"/>
</dbReference>
<feature type="domain" description="3-dehydroquinate synthase C-terminal" evidence="20">
    <location>
        <begin position="180"/>
        <end position="324"/>
    </location>
</feature>
<dbReference type="GO" id="GO:0008652">
    <property type="term" value="P:amino acid biosynthetic process"/>
    <property type="evidence" value="ECO:0007669"/>
    <property type="project" value="UniProtKB-KW"/>
</dbReference>
<evidence type="ECO:0000259" key="19">
    <source>
        <dbReference type="Pfam" id="PF01761"/>
    </source>
</evidence>
<reference evidence="21" key="1">
    <citation type="submission" date="2018-05" db="EMBL/GenBank/DDBJ databases">
        <authorList>
            <person name="Lanie J.A."/>
            <person name="Ng W.-L."/>
            <person name="Kazmierczak K.M."/>
            <person name="Andrzejewski T.M."/>
            <person name="Davidsen T.M."/>
            <person name="Wayne K.J."/>
            <person name="Tettelin H."/>
            <person name="Glass J.I."/>
            <person name="Rusch D."/>
            <person name="Podicherti R."/>
            <person name="Tsui H.-C.T."/>
            <person name="Winkler M.E."/>
        </authorList>
    </citation>
    <scope>NUCLEOTIDE SEQUENCE</scope>
</reference>
<dbReference type="FunFam" id="3.40.50.1970:FF:000007">
    <property type="entry name" value="Pentafunctional AROM polypeptide"/>
    <property type="match status" value="1"/>
</dbReference>
<dbReference type="GO" id="GO:0005737">
    <property type="term" value="C:cytoplasm"/>
    <property type="evidence" value="ECO:0007669"/>
    <property type="project" value="UniProtKB-SubCell"/>
</dbReference>
<dbReference type="InterPro" id="IPR030963">
    <property type="entry name" value="DHQ_synth_fam"/>
</dbReference>
<evidence type="ECO:0000256" key="16">
    <source>
        <dbReference type="ARBA" id="ARBA00023141"/>
    </source>
</evidence>
<evidence type="ECO:0000256" key="8">
    <source>
        <dbReference type="ARBA" id="ARBA00013031"/>
    </source>
</evidence>
<dbReference type="SUPFAM" id="SSF56796">
    <property type="entry name" value="Dehydroquinate synthase-like"/>
    <property type="match status" value="1"/>
</dbReference>
<keyword evidence="17" id="KW-0456">Lyase</keyword>
<evidence type="ECO:0000256" key="10">
    <source>
        <dbReference type="ARBA" id="ARBA00022490"/>
    </source>
</evidence>
<comment type="catalytic activity">
    <reaction evidence="1">
        <text>7-phospho-2-dehydro-3-deoxy-D-arabino-heptonate = 3-dehydroquinate + phosphate</text>
        <dbReference type="Rhea" id="RHEA:21968"/>
        <dbReference type="ChEBI" id="CHEBI:32364"/>
        <dbReference type="ChEBI" id="CHEBI:43474"/>
        <dbReference type="ChEBI" id="CHEBI:58394"/>
        <dbReference type="EC" id="4.2.3.4"/>
    </reaction>
</comment>
<dbReference type="NCBIfam" id="TIGR01357">
    <property type="entry name" value="aroB"/>
    <property type="match status" value="1"/>
</dbReference>
<keyword evidence="10" id="KW-0963">Cytoplasm</keyword>
<dbReference type="InterPro" id="IPR050071">
    <property type="entry name" value="Dehydroquinate_synthase"/>
</dbReference>